<dbReference type="Proteomes" id="UP000265816">
    <property type="component" value="Unassembled WGS sequence"/>
</dbReference>
<dbReference type="PANTHER" id="PTHR42852:SF1">
    <property type="entry name" value="THIOREDOXIN-LIKE PROTEIN YNEN"/>
    <property type="match status" value="1"/>
</dbReference>
<dbReference type="PROSITE" id="PS51352">
    <property type="entry name" value="THIOREDOXIN_2"/>
    <property type="match status" value="1"/>
</dbReference>
<dbReference type="Pfam" id="PF00578">
    <property type="entry name" value="AhpC-TSA"/>
    <property type="match status" value="1"/>
</dbReference>
<dbReference type="PROSITE" id="PS00194">
    <property type="entry name" value="THIOREDOXIN_1"/>
    <property type="match status" value="1"/>
</dbReference>
<keyword evidence="1" id="KW-1015">Disulfide bond</keyword>
<comment type="caution">
    <text evidence="3">The sequence shown here is derived from an EMBL/GenBank/DDBJ whole genome shotgun (WGS) entry which is preliminary data.</text>
</comment>
<sequence>MKKFIIIIGLVLAVLFVVDKTLLKDKGMVNKVGLAGKYAEIENPKSLAEGLKTENRAPDFSLTDINGQEVRLSDYKGKKVLLNFWATWCPPCRAEMPYMEEMFKEHKNEGYEIVAVNMTSSEKNKGNIEPFVKEYGLTFTIPLDEKGEISTLYEVMAYPTSYFIDSDGIIRSKSIGGMKKEFMEKEMKKLP</sequence>
<dbReference type="InterPro" id="IPR000866">
    <property type="entry name" value="AhpC/TSA"/>
</dbReference>
<dbReference type="InterPro" id="IPR017937">
    <property type="entry name" value="Thioredoxin_CS"/>
</dbReference>
<dbReference type="AlphaFoldDB" id="A0A398BD62"/>
<evidence type="ECO:0000313" key="3">
    <source>
        <dbReference type="EMBL" id="RID85533.1"/>
    </source>
</evidence>
<dbReference type="OrthoDB" id="25753at2"/>
<organism evidence="3 4">
    <name type="scientific">Mesobacillus zeae</name>
    <dbReference type="NCBI Taxonomy" id="1917180"/>
    <lineage>
        <taxon>Bacteria</taxon>
        <taxon>Bacillati</taxon>
        <taxon>Bacillota</taxon>
        <taxon>Bacilli</taxon>
        <taxon>Bacillales</taxon>
        <taxon>Bacillaceae</taxon>
        <taxon>Mesobacillus</taxon>
    </lineage>
</organism>
<dbReference type="Gene3D" id="3.40.30.10">
    <property type="entry name" value="Glutaredoxin"/>
    <property type="match status" value="1"/>
</dbReference>
<reference evidence="3 4" key="1">
    <citation type="submission" date="2018-08" db="EMBL/GenBank/DDBJ databases">
        <title>Bacillus jemisoniae sp. nov., Bacillus chryseoplanitiae sp. nov., Bacillus resnikiae sp. nov., and Bacillus frankliniae sp. nov., isolated from Viking spacecraft and associated surfaces.</title>
        <authorList>
            <person name="Seuylemezian A."/>
            <person name="Vaishampayan P."/>
        </authorList>
    </citation>
    <scope>NUCLEOTIDE SEQUENCE [LARGE SCALE GENOMIC DNA]</scope>
    <source>
        <strain evidence="3 4">JJ-247</strain>
    </source>
</reference>
<accession>A0A398BD62</accession>
<protein>
    <submittedName>
        <fullName evidence="3">TlpA family protein disulfide reductase</fullName>
    </submittedName>
</protein>
<feature type="domain" description="Thioredoxin" evidence="2">
    <location>
        <begin position="51"/>
        <end position="191"/>
    </location>
</feature>
<dbReference type="SUPFAM" id="SSF52833">
    <property type="entry name" value="Thioredoxin-like"/>
    <property type="match status" value="1"/>
</dbReference>
<dbReference type="RefSeq" id="WP_119112386.1">
    <property type="nucleotide sequence ID" value="NZ_CBCSEO010000002.1"/>
</dbReference>
<dbReference type="CDD" id="cd02966">
    <property type="entry name" value="TlpA_like_family"/>
    <property type="match status" value="1"/>
</dbReference>
<dbReference type="GO" id="GO:0016209">
    <property type="term" value="F:antioxidant activity"/>
    <property type="evidence" value="ECO:0007669"/>
    <property type="project" value="InterPro"/>
</dbReference>
<dbReference type="PANTHER" id="PTHR42852">
    <property type="entry name" value="THIOL:DISULFIDE INTERCHANGE PROTEIN DSBE"/>
    <property type="match status" value="1"/>
</dbReference>
<dbReference type="EMBL" id="QWVT01000015">
    <property type="protein sequence ID" value="RID85533.1"/>
    <property type="molecule type" value="Genomic_DNA"/>
</dbReference>
<evidence type="ECO:0000313" key="4">
    <source>
        <dbReference type="Proteomes" id="UP000265816"/>
    </source>
</evidence>
<dbReference type="InterPro" id="IPR036249">
    <property type="entry name" value="Thioredoxin-like_sf"/>
</dbReference>
<gene>
    <name evidence="3" type="ORF">D1970_08135</name>
</gene>
<evidence type="ECO:0000259" key="2">
    <source>
        <dbReference type="PROSITE" id="PS51352"/>
    </source>
</evidence>
<dbReference type="GO" id="GO:0016491">
    <property type="term" value="F:oxidoreductase activity"/>
    <property type="evidence" value="ECO:0007669"/>
    <property type="project" value="InterPro"/>
</dbReference>
<dbReference type="InterPro" id="IPR013766">
    <property type="entry name" value="Thioredoxin_domain"/>
</dbReference>
<keyword evidence="4" id="KW-1185">Reference proteome</keyword>
<proteinExistence type="predicted"/>
<dbReference type="InterPro" id="IPR050553">
    <property type="entry name" value="Thioredoxin_ResA/DsbE_sf"/>
</dbReference>
<evidence type="ECO:0000256" key="1">
    <source>
        <dbReference type="ARBA" id="ARBA00023157"/>
    </source>
</evidence>
<name>A0A398BD62_9BACI</name>